<comment type="subcellular location">
    <subcellularLocation>
        <location evidence="1">Secreted</location>
    </subcellularLocation>
</comment>
<keyword evidence="7" id="KW-1185">Reference proteome</keyword>
<dbReference type="OrthoDB" id="4937502at2759"/>
<evidence type="ECO:0000259" key="5">
    <source>
        <dbReference type="SMART" id="SM00737"/>
    </source>
</evidence>
<proteinExistence type="inferred from homology"/>
<protein>
    <submittedName>
        <fullName evidence="6">NPC intracellular cholesterol transporter 2</fullName>
    </submittedName>
</protein>
<evidence type="ECO:0000313" key="7">
    <source>
        <dbReference type="Proteomes" id="UP001152320"/>
    </source>
</evidence>
<organism evidence="6 7">
    <name type="scientific">Holothuria leucospilota</name>
    <name type="common">Black long sea cucumber</name>
    <name type="synonym">Mertensiothuria leucospilota</name>
    <dbReference type="NCBI Taxonomy" id="206669"/>
    <lineage>
        <taxon>Eukaryota</taxon>
        <taxon>Metazoa</taxon>
        <taxon>Echinodermata</taxon>
        <taxon>Eleutherozoa</taxon>
        <taxon>Echinozoa</taxon>
        <taxon>Holothuroidea</taxon>
        <taxon>Aspidochirotacea</taxon>
        <taxon>Aspidochirotida</taxon>
        <taxon>Holothuriidae</taxon>
        <taxon>Holothuria</taxon>
    </lineage>
</organism>
<keyword evidence="4" id="KW-0732">Signal</keyword>
<evidence type="ECO:0000313" key="6">
    <source>
        <dbReference type="EMBL" id="KAJ8045399.1"/>
    </source>
</evidence>
<dbReference type="Proteomes" id="UP001152320">
    <property type="component" value="Chromosome 3"/>
</dbReference>
<dbReference type="AlphaFoldDB" id="A0A9Q1CIV6"/>
<dbReference type="Pfam" id="PF02221">
    <property type="entry name" value="E1_DerP2_DerF2"/>
    <property type="match status" value="1"/>
</dbReference>
<comment type="caution">
    <text evidence="6">The sequence shown here is derived from an EMBL/GenBank/DDBJ whole genome shotgun (WGS) entry which is preliminary data.</text>
</comment>
<dbReference type="PANTHER" id="PTHR11306">
    <property type="entry name" value="NIEMANN PICK TYPE C2 PROTEIN NPC2-RELATED"/>
    <property type="match status" value="1"/>
</dbReference>
<name>A0A9Q1CIV6_HOLLE</name>
<sequence>MAVLIILLVSLLGIINQANSLHVPFKDCSKGPKTVTIKYVDISPCKKSPCTVTKGKNYTISIDFMTGTEGAKNLTASIFADIKGQEFPYPNPQPDACKDSGIVCPVKAKAEYTYDATFLVPKFVPHMAVVVGFRLKNEKDVEFLCVEVPCVVS</sequence>
<dbReference type="SMART" id="SM00737">
    <property type="entry name" value="ML"/>
    <property type="match status" value="1"/>
</dbReference>
<dbReference type="Gene3D" id="2.60.40.770">
    <property type="match status" value="1"/>
</dbReference>
<dbReference type="GO" id="GO:0015918">
    <property type="term" value="P:sterol transport"/>
    <property type="evidence" value="ECO:0007669"/>
    <property type="project" value="InterPro"/>
</dbReference>
<feature type="chain" id="PRO_5040189613" evidence="4">
    <location>
        <begin position="21"/>
        <end position="153"/>
    </location>
</feature>
<keyword evidence="3" id="KW-0964">Secreted</keyword>
<dbReference type="PANTHER" id="PTHR11306:SF68">
    <property type="entry name" value="NPC INTRACELLULAR CHOLESTEROL TRANSPORTER 2"/>
    <property type="match status" value="1"/>
</dbReference>
<reference evidence="6" key="1">
    <citation type="submission" date="2021-10" db="EMBL/GenBank/DDBJ databases">
        <title>Tropical sea cucumber genome reveals ecological adaptation and Cuvierian tubules defense mechanism.</title>
        <authorList>
            <person name="Chen T."/>
        </authorList>
    </citation>
    <scope>NUCLEOTIDE SEQUENCE</scope>
    <source>
        <strain evidence="6">Nanhai2018</strain>
        <tissue evidence="6">Muscle</tissue>
    </source>
</reference>
<dbReference type="GO" id="GO:0032934">
    <property type="term" value="F:sterol binding"/>
    <property type="evidence" value="ECO:0007669"/>
    <property type="project" value="InterPro"/>
</dbReference>
<dbReference type="InterPro" id="IPR003172">
    <property type="entry name" value="ML_dom"/>
</dbReference>
<feature type="signal peptide" evidence="4">
    <location>
        <begin position="1"/>
        <end position="20"/>
    </location>
</feature>
<dbReference type="EMBL" id="JAIZAY010000003">
    <property type="protein sequence ID" value="KAJ8045399.1"/>
    <property type="molecule type" value="Genomic_DNA"/>
</dbReference>
<comment type="similarity">
    <text evidence="2">Belongs to the NPC2 family.</text>
</comment>
<evidence type="ECO:0000256" key="2">
    <source>
        <dbReference type="ARBA" id="ARBA00006370"/>
    </source>
</evidence>
<dbReference type="InterPro" id="IPR039670">
    <property type="entry name" value="NPC2-like"/>
</dbReference>
<evidence type="ECO:0000256" key="3">
    <source>
        <dbReference type="ARBA" id="ARBA00022525"/>
    </source>
</evidence>
<dbReference type="FunFam" id="2.60.40.770:FF:000001">
    <property type="entry name" value="NPC intracellular cholesterol transporter 2"/>
    <property type="match status" value="1"/>
</dbReference>
<dbReference type="InterPro" id="IPR014756">
    <property type="entry name" value="Ig_E-set"/>
</dbReference>
<evidence type="ECO:0000256" key="4">
    <source>
        <dbReference type="SAM" id="SignalP"/>
    </source>
</evidence>
<evidence type="ECO:0000256" key="1">
    <source>
        <dbReference type="ARBA" id="ARBA00004613"/>
    </source>
</evidence>
<accession>A0A9Q1CIV6</accession>
<gene>
    <name evidence="6" type="ORF">HOLleu_08405</name>
</gene>
<feature type="domain" description="MD-2-related lipid-recognition" evidence="5">
    <location>
        <begin position="25"/>
        <end position="150"/>
    </location>
</feature>
<dbReference type="SUPFAM" id="SSF81296">
    <property type="entry name" value="E set domains"/>
    <property type="match status" value="1"/>
</dbReference>
<dbReference type="GO" id="GO:0005576">
    <property type="term" value="C:extracellular region"/>
    <property type="evidence" value="ECO:0007669"/>
    <property type="project" value="UniProtKB-SubCell"/>
</dbReference>